<dbReference type="Proteomes" id="UP000789525">
    <property type="component" value="Unassembled WGS sequence"/>
</dbReference>
<accession>A0ACA9NKS0</accession>
<sequence length="51" mass="5971">MTMPLSAISAGHCWDQDMFRRVEVESYDTGTTLREEIEGDEKNEQSQRTYE</sequence>
<keyword evidence="2" id="KW-1185">Reference proteome</keyword>
<name>A0ACA9NKS0_9GLOM</name>
<protein>
    <submittedName>
        <fullName evidence="1">4839_t:CDS:1</fullName>
    </submittedName>
</protein>
<reference evidence="1" key="1">
    <citation type="submission" date="2021-06" db="EMBL/GenBank/DDBJ databases">
        <authorList>
            <person name="Kallberg Y."/>
            <person name="Tangrot J."/>
            <person name="Rosling A."/>
        </authorList>
    </citation>
    <scope>NUCLEOTIDE SEQUENCE</scope>
    <source>
        <strain evidence="1">CL356</strain>
    </source>
</reference>
<evidence type="ECO:0000313" key="1">
    <source>
        <dbReference type="EMBL" id="CAG8656839.1"/>
    </source>
</evidence>
<proteinExistence type="predicted"/>
<organism evidence="1 2">
    <name type="scientific">Acaulospora colombiana</name>
    <dbReference type="NCBI Taxonomy" id="27376"/>
    <lineage>
        <taxon>Eukaryota</taxon>
        <taxon>Fungi</taxon>
        <taxon>Fungi incertae sedis</taxon>
        <taxon>Mucoromycota</taxon>
        <taxon>Glomeromycotina</taxon>
        <taxon>Glomeromycetes</taxon>
        <taxon>Diversisporales</taxon>
        <taxon>Acaulosporaceae</taxon>
        <taxon>Acaulospora</taxon>
    </lineage>
</organism>
<gene>
    <name evidence="1" type="ORF">ACOLOM_LOCUS8442</name>
</gene>
<evidence type="ECO:0000313" key="2">
    <source>
        <dbReference type="Proteomes" id="UP000789525"/>
    </source>
</evidence>
<dbReference type="EMBL" id="CAJVPT010021784">
    <property type="protein sequence ID" value="CAG8656839.1"/>
    <property type="molecule type" value="Genomic_DNA"/>
</dbReference>
<comment type="caution">
    <text evidence="1">The sequence shown here is derived from an EMBL/GenBank/DDBJ whole genome shotgun (WGS) entry which is preliminary data.</text>
</comment>